<accession>A0A0S2SDV0</accession>
<dbReference type="SMART" id="SM00866">
    <property type="entry name" value="UTRA"/>
    <property type="match status" value="1"/>
</dbReference>
<protein>
    <recommendedName>
        <fullName evidence="4">Histidine utilization repressor</fullName>
    </recommendedName>
</protein>
<dbReference type="RefSeq" id="WP_060583420.1">
    <property type="nucleotide sequence ID" value="NZ_CP013067.1"/>
</dbReference>
<organism evidence="6 7">
    <name type="scientific">Aeromonas schubertii</name>
    <dbReference type="NCBI Taxonomy" id="652"/>
    <lineage>
        <taxon>Bacteria</taxon>
        <taxon>Pseudomonadati</taxon>
        <taxon>Pseudomonadota</taxon>
        <taxon>Gammaproteobacteria</taxon>
        <taxon>Aeromonadales</taxon>
        <taxon>Aeromonadaceae</taxon>
        <taxon>Aeromonas</taxon>
    </lineage>
</organism>
<dbReference type="InterPro" id="IPR000524">
    <property type="entry name" value="Tscrpt_reg_HTH_GntR"/>
</dbReference>
<dbReference type="NCBIfam" id="TIGR02018">
    <property type="entry name" value="his_ut_repres"/>
    <property type="match status" value="1"/>
</dbReference>
<dbReference type="InterPro" id="IPR036388">
    <property type="entry name" value="WH-like_DNA-bd_sf"/>
</dbReference>
<evidence type="ECO:0000256" key="2">
    <source>
        <dbReference type="ARBA" id="ARBA00023125"/>
    </source>
</evidence>
<gene>
    <name evidence="6" type="primary">hutC</name>
    <name evidence="6" type="ORF">WL1483_441</name>
</gene>
<dbReference type="GO" id="GO:0045892">
    <property type="term" value="P:negative regulation of DNA-templated transcription"/>
    <property type="evidence" value="ECO:0007669"/>
    <property type="project" value="UniProtKB-UniRule"/>
</dbReference>
<dbReference type="FunFam" id="1.10.10.10:FF:000079">
    <property type="entry name" value="GntR family transcriptional regulator"/>
    <property type="match status" value="1"/>
</dbReference>
<evidence type="ECO:0000259" key="5">
    <source>
        <dbReference type="PROSITE" id="PS50949"/>
    </source>
</evidence>
<dbReference type="AlphaFoldDB" id="A0A0S2SDV0"/>
<dbReference type="InterPro" id="IPR028978">
    <property type="entry name" value="Chorismate_lyase_/UTRA_dom_sf"/>
</dbReference>
<keyword evidence="3" id="KW-0804">Transcription</keyword>
<dbReference type="PROSITE" id="PS50949">
    <property type="entry name" value="HTH_GNTR"/>
    <property type="match status" value="1"/>
</dbReference>
<evidence type="ECO:0000256" key="3">
    <source>
        <dbReference type="ARBA" id="ARBA00023163"/>
    </source>
</evidence>
<dbReference type="EMBL" id="CP013067">
    <property type="protein sequence ID" value="ALP39860.1"/>
    <property type="molecule type" value="Genomic_DNA"/>
</dbReference>
<dbReference type="InterPro" id="IPR050679">
    <property type="entry name" value="Bact_HTH_transcr_reg"/>
</dbReference>
<dbReference type="Pfam" id="PF07702">
    <property type="entry name" value="UTRA"/>
    <property type="match status" value="1"/>
</dbReference>
<keyword evidence="2" id="KW-0238">DNA-binding</keyword>
<dbReference type="GO" id="GO:0003677">
    <property type="term" value="F:DNA binding"/>
    <property type="evidence" value="ECO:0007669"/>
    <property type="project" value="UniProtKB-UniRule"/>
</dbReference>
<dbReference type="SMART" id="SM00345">
    <property type="entry name" value="HTH_GNTR"/>
    <property type="match status" value="1"/>
</dbReference>
<evidence type="ECO:0000256" key="4">
    <source>
        <dbReference type="NCBIfam" id="TIGR02018"/>
    </source>
</evidence>
<dbReference type="GO" id="GO:0003700">
    <property type="term" value="F:DNA-binding transcription factor activity"/>
    <property type="evidence" value="ECO:0007669"/>
    <property type="project" value="UniProtKB-UniRule"/>
</dbReference>
<dbReference type="PANTHER" id="PTHR44846:SF16">
    <property type="entry name" value="TRANSCRIPTIONAL REGULATOR PHNF-RELATED"/>
    <property type="match status" value="1"/>
</dbReference>
<dbReference type="PRINTS" id="PR00035">
    <property type="entry name" value="HTHGNTR"/>
</dbReference>
<dbReference type="Pfam" id="PF00392">
    <property type="entry name" value="GntR"/>
    <property type="match status" value="1"/>
</dbReference>
<evidence type="ECO:0000313" key="6">
    <source>
        <dbReference type="EMBL" id="ALP39860.1"/>
    </source>
</evidence>
<evidence type="ECO:0000256" key="1">
    <source>
        <dbReference type="ARBA" id="ARBA00023015"/>
    </source>
</evidence>
<dbReference type="Proteomes" id="UP000058114">
    <property type="component" value="Chromosome"/>
</dbReference>
<dbReference type="SUPFAM" id="SSF64288">
    <property type="entry name" value="Chorismate lyase-like"/>
    <property type="match status" value="1"/>
</dbReference>
<evidence type="ECO:0000313" key="7">
    <source>
        <dbReference type="Proteomes" id="UP000058114"/>
    </source>
</evidence>
<dbReference type="PATRIC" id="fig|652.5.peg.177"/>
<dbReference type="InterPro" id="IPR036390">
    <property type="entry name" value="WH_DNA-bd_sf"/>
</dbReference>
<sequence length="234" mass="26297">MTAPRYRQIRQFVLDAIGRGELNPGDRIPTEAALCDRFAVSRMTVNKALRELTAEGWLVRTAGSGSFVADRRAESPLLEIRNIADEIAERGARYSARVIRLEQQRADEKVAVQLGLRVGAPIFHSLIVHQSDDDPLQLEERFVDAERLPGYGEQDFTILTPNAYLMQVCPLSEMEHLVEAVLPSAGEAALLQVRVDTPCLLLHRRTWSEGGLVSYARLLSPGDRYRLRSQTRFT</sequence>
<dbReference type="PANTHER" id="PTHR44846">
    <property type="entry name" value="MANNOSYL-D-GLYCERATE TRANSPORT/METABOLISM SYSTEM REPRESSOR MNGR-RELATED"/>
    <property type="match status" value="1"/>
</dbReference>
<dbReference type="InterPro" id="IPR010248">
    <property type="entry name" value="His_ut_repres"/>
</dbReference>
<dbReference type="Gene3D" id="3.40.1410.10">
    <property type="entry name" value="Chorismate lyase-like"/>
    <property type="match status" value="1"/>
</dbReference>
<dbReference type="CDD" id="cd07377">
    <property type="entry name" value="WHTH_GntR"/>
    <property type="match status" value="1"/>
</dbReference>
<proteinExistence type="predicted"/>
<dbReference type="GO" id="GO:0006547">
    <property type="term" value="P:L-histidine metabolic process"/>
    <property type="evidence" value="ECO:0007669"/>
    <property type="project" value="UniProtKB-UniRule"/>
</dbReference>
<dbReference type="SUPFAM" id="SSF46785">
    <property type="entry name" value="Winged helix' DNA-binding domain"/>
    <property type="match status" value="1"/>
</dbReference>
<feature type="domain" description="HTH gntR-type" evidence="5">
    <location>
        <begin position="3"/>
        <end position="71"/>
    </location>
</feature>
<keyword evidence="1" id="KW-0805">Transcription regulation</keyword>
<dbReference type="InterPro" id="IPR011663">
    <property type="entry name" value="UTRA"/>
</dbReference>
<dbReference type="Gene3D" id="1.10.10.10">
    <property type="entry name" value="Winged helix-like DNA-binding domain superfamily/Winged helix DNA-binding domain"/>
    <property type="match status" value="1"/>
</dbReference>
<name>A0A0S2SDV0_9GAMM</name>
<reference evidence="6 7" key="2">
    <citation type="journal article" date="2016" name="Genome Announc.">
        <title>Complete Genome Sequence of the Highly Virulent Aeromonas schubertii Strain WL1483, Isolated from Diseased Snakehead Fish (Channa argus) in China.</title>
        <authorList>
            <person name="Liu L."/>
            <person name="Li N."/>
            <person name="Zhang D."/>
            <person name="Fu X."/>
            <person name="Shi C."/>
            <person name="Lin Q."/>
            <person name="Hao G."/>
        </authorList>
    </citation>
    <scope>NUCLEOTIDE SEQUENCE [LARGE SCALE GENOMIC DNA]</scope>
    <source>
        <strain evidence="6 7">WL1483</strain>
    </source>
</reference>
<reference evidence="7" key="1">
    <citation type="submission" date="2015-10" db="EMBL/GenBank/DDBJ databases">
        <title>Complete Genome Sequence of Aeromonas schubertii strain WL1483.</title>
        <authorList>
            <person name="Liu L."/>
        </authorList>
    </citation>
    <scope>NUCLEOTIDE SEQUENCE [LARGE SCALE GENOMIC DNA]</scope>
    <source>
        <strain evidence="7">WL1483</strain>
    </source>
</reference>
<dbReference type="KEGG" id="asr:WL1483_441"/>